<dbReference type="Proteomes" id="UP000245802">
    <property type="component" value="Chromosome"/>
</dbReference>
<protein>
    <submittedName>
        <fullName evidence="3">Uncharacterized protein</fullName>
    </submittedName>
</protein>
<name>A0A2Z3H0Q1_9BACT</name>
<proteinExistence type="predicted"/>
<dbReference type="AlphaFoldDB" id="A0A2Z3H0Q1"/>
<dbReference type="EMBL" id="CP025958">
    <property type="protein sequence ID" value="AWM37156.1"/>
    <property type="molecule type" value="Genomic_DNA"/>
</dbReference>
<evidence type="ECO:0000256" key="1">
    <source>
        <dbReference type="SAM" id="MobiDB-lite"/>
    </source>
</evidence>
<dbReference type="KEGG" id="gog:C1280_09065"/>
<evidence type="ECO:0000313" key="4">
    <source>
        <dbReference type="Proteomes" id="UP000245802"/>
    </source>
</evidence>
<keyword evidence="2" id="KW-0472">Membrane</keyword>
<organism evidence="3 4">
    <name type="scientific">Gemmata obscuriglobus</name>
    <dbReference type="NCBI Taxonomy" id="114"/>
    <lineage>
        <taxon>Bacteria</taxon>
        <taxon>Pseudomonadati</taxon>
        <taxon>Planctomycetota</taxon>
        <taxon>Planctomycetia</taxon>
        <taxon>Gemmatales</taxon>
        <taxon>Gemmataceae</taxon>
        <taxon>Gemmata</taxon>
    </lineage>
</organism>
<keyword evidence="4" id="KW-1185">Reference proteome</keyword>
<dbReference type="RefSeq" id="WP_010041078.1">
    <property type="nucleotide sequence ID" value="NZ_CP025958.1"/>
</dbReference>
<accession>A0A2Z3H0Q1</accession>
<sequence length="521" mass="55922">MSSGATPPPASGGLKSALKVAVPLVALMAVIFGATLFSMYTTKPQEETKSGGDGATASNSEPPLRFFNSERTWDPPSSELKYRHLPNLAPSAIKGDDYSLQDRVFAGFYEPSSETLRRAAFWFENRNPNPVLLQLKGISCTACSGGRLAAIPPEVTKTYLQRTALASLPIGTFNAFGVGLLEPAVEFDKLEWTTHKYRDDPNATYKVPAAPANPDKWTAQWGILELTFTVSKDPKVPLSAQFATKVEGTNQVGAHLFGIMFAASEACAVSRPTIDVGEINQLTGDREYTFVLYSATRGPKSEFDDLLPPVCTVQATPGTDAGPFVAVTKVVRVPDADLFEVVQETAKAGQLTKVKAAYRVTVAVRPQVDGARIPLGALDRTIYISSGSATAAVKVNAMVKGAVWLANGKTEIEVPTFKGRMGTVHVPELVTESTGLELTVVEDESRPRAFKYQLTPKADRGGQGYYDLRITIPPSAQFGAFRDAVVVLEARPKKPAGASPDATAPQGQRIRIPVRGFGEQG</sequence>
<keyword evidence="2" id="KW-0812">Transmembrane</keyword>
<feature type="region of interest" description="Disordered" evidence="1">
    <location>
        <begin position="494"/>
        <end position="521"/>
    </location>
</feature>
<evidence type="ECO:0000256" key="2">
    <source>
        <dbReference type="SAM" id="Phobius"/>
    </source>
</evidence>
<reference evidence="3 4" key="1">
    <citation type="submission" date="2018-01" db="EMBL/GenBank/DDBJ databases">
        <title>G. obscuriglobus.</title>
        <authorList>
            <person name="Franke J."/>
            <person name="Blomberg W."/>
            <person name="Selmecki A."/>
        </authorList>
    </citation>
    <scope>NUCLEOTIDE SEQUENCE [LARGE SCALE GENOMIC DNA]</scope>
    <source>
        <strain evidence="3 4">DSM 5831</strain>
    </source>
</reference>
<gene>
    <name evidence="3" type="ORF">C1280_09065</name>
</gene>
<evidence type="ECO:0000313" key="3">
    <source>
        <dbReference type="EMBL" id="AWM37156.1"/>
    </source>
</evidence>
<feature type="region of interest" description="Disordered" evidence="1">
    <location>
        <begin position="44"/>
        <end position="70"/>
    </location>
</feature>
<dbReference type="OrthoDB" id="267395at2"/>
<keyword evidence="2" id="KW-1133">Transmembrane helix</keyword>
<feature type="transmembrane region" description="Helical" evidence="2">
    <location>
        <begin position="20"/>
        <end position="40"/>
    </location>
</feature>